<dbReference type="Proteomes" id="UP000427769">
    <property type="component" value="Chromosome"/>
</dbReference>
<evidence type="ECO:0000313" key="1">
    <source>
        <dbReference type="EMBL" id="BBO75818.1"/>
    </source>
</evidence>
<organism evidence="1 2">
    <name type="scientific">Desulfosarcina widdelii</name>
    <dbReference type="NCBI Taxonomy" id="947919"/>
    <lineage>
        <taxon>Bacteria</taxon>
        <taxon>Pseudomonadati</taxon>
        <taxon>Thermodesulfobacteriota</taxon>
        <taxon>Desulfobacteria</taxon>
        <taxon>Desulfobacterales</taxon>
        <taxon>Desulfosarcinaceae</taxon>
        <taxon>Desulfosarcina</taxon>
    </lineage>
</organism>
<dbReference type="KEGG" id="dwd:DSCW_32350"/>
<name>A0A5K7Z4B0_9BACT</name>
<accession>A0A5K7Z4B0</accession>
<dbReference type="Pfam" id="PF08843">
    <property type="entry name" value="AbiEii"/>
    <property type="match status" value="1"/>
</dbReference>
<reference evidence="1 2" key="1">
    <citation type="submission" date="2019-11" db="EMBL/GenBank/DDBJ databases">
        <title>Comparative genomics of hydrocarbon-degrading Desulfosarcina strains.</title>
        <authorList>
            <person name="Watanabe M."/>
            <person name="Kojima H."/>
            <person name="Fukui M."/>
        </authorList>
    </citation>
    <scope>NUCLEOTIDE SEQUENCE [LARGE SCALE GENOMIC DNA]</scope>
    <source>
        <strain evidence="1 2">PP31</strain>
    </source>
</reference>
<gene>
    <name evidence="1" type="ORF">DSCW_32350</name>
</gene>
<proteinExistence type="predicted"/>
<dbReference type="InterPro" id="IPR014942">
    <property type="entry name" value="AbiEii"/>
</dbReference>
<dbReference type="Gene3D" id="3.10.450.620">
    <property type="entry name" value="JHP933, nucleotidyltransferase-like core domain"/>
    <property type="match status" value="1"/>
</dbReference>
<dbReference type="RefSeq" id="WP_197740562.1">
    <property type="nucleotide sequence ID" value="NZ_AP021875.1"/>
</dbReference>
<dbReference type="EMBL" id="AP021875">
    <property type="protein sequence ID" value="BBO75818.1"/>
    <property type="molecule type" value="Genomic_DNA"/>
</dbReference>
<evidence type="ECO:0008006" key="3">
    <source>
        <dbReference type="Google" id="ProtNLM"/>
    </source>
</evidence>
<sequence length="299" mass="33675">MKSNPYTEQVRLLVALLPSVAKQSCFALKGGTAINLFVRDMPRLSVDIDLAYLPVEDRDTSMAAIDRALGVIAADIEHHIPRTVVRASVLKGTGQRFKLLVLQGEIGVKIEVTPVLRGSAFQPEERQLSARAADAFGFARMAVLSFADLYAGKMCAALDRQHPRDLYDVYWLLRQEGVDEHLKNAFLIYLMGHNRPMAELLSPQIQDIATQYHAELSGMVRLPVELGLLRETLPELVRVIHAAMSDGDKRFLLALKRGDEDWRDFALPEVERLPAIQWKMLNLARMQPAKRRQAVEKLE</sequence>
<dbReference type="AlphaFoldDB" id="A0A5K7Z4B0"/>
<protein>
    <recommendedName>
        <fullName evidence="3">Nucleotidyl transferase AbiEii/AbiGii toxin family protein</fullName>
    </recommendedName>
</protein>
<evidence type="ECO:0000313" key="2">
    <source>
        <dbReference type="Proteomes" id="UP000427769"/>
    </source>
</evidence>
<keyword evidence="2" id="KW-1185">Reference proteome</keyword>